<keyword evidence="3 7" id="KW-0812">Transmembrane</keyword>
<evidence type="ECO:0000313" key="9">
    <source>
        <dbReference type="EMBL" id="GAA4783255.1"/>
    </source>
</evidence>
<feature type="compositionally biased region" description="Pro residues" evidence="6">
    <location>
        <begin position="1"/>
        <end position="19"/>
    </location>
</feature>
<feature type="transmembrane region" description="Helical" evidence="7">
    <location>
        <begin position="226"/>
        <end position="246"/>
    </location>
</feature>
<dbReference type="EMBL" id="BAABJV010000009">
    <property type="protein sequence ID" value="GAA4783255.1"/>
    <property type="molecule type" value="Genomic_DNA"/>
</dbReference>
<feature type="transmembrane region" description="Helical" evidence="7">
    <location>
        <begin position="119"/>
        <end position="138"/>
    </location>
</feature>
<dbReference type="InterPro" id="IPR007168">
    <property type="entry name" value="Phageshock_PspC_N"/>
</dbReference>
<dbReference type="InterPro" id="IPR052027">
    <property type="entry name" value="PspC"/>
</dbReference>
<evidence type="ECO:0000259" key="8">
    <source>
        <dbReference type="Pfam" id="PF04024"/>
    </source>
</evidence>
<dbReference type="Pfam" id="PF04024">
    <property type="entry name" value="PspC"/>
    <property type="match status" value="1"/>
</dbReference>
<feature type="compositionally biased region" description="Low complexity" evidence="6">
    <location>
        <begin position="147"/>
        <end position="162"/>
    </location>
</feature>
<keyword evidence="2" id="KW-1003">Cell membrane</keyword>
<comment type="subcellular location">
    <subcellularLocation>
        <location evidence="1">Cell membrane</location>
        <topology evidence="1">Single-pass membrane protein</topology>
    </subcellularLocation>
</comment>
<feature type="transmembrane region" description="Helical" evidence="7">
    <location>
        <begin position="45"/>
        <end position="72"/>
    </location>
</feature>
<evidence type="ECO:0000256" key="7">
    <source>
        <dbReference type="SAM" id="Phobius"/>
    </source>
</evidence>
<feature type="domain" description="Phage shock protein PspC N-terminal" evidence="8">
    <location>
        <begin position="19"/>
        <end position="74"/>
    </location>
</feature>
<comment type="caution">
    <text evidence="9">The sequence shown here is derived from an EMBL/GenBank/DDBJ whole genome shotgun (WGS) entry which is preliminary data.</text>
</comment>
<evidence type="ECO:0000256" key="4">
    <source>
        <dbReference type="ARBA" id="ARBA00022989"/>
    </source>
</evidence>
<keyword evidence="4 7" id="KW-1133">Transmembrane helix</keyword>
<dbReference type="PANTHER" id="PTHR33885">
    <property type="entry name" value="PHAGE SHOCK PROTEIN C"/>
    <property type="match status" value="1"/>
</dbReference>
<feature type="transmembrane region" description="Helical" evidence="7">
    <location>
        <begin position="92"/>
        <end position="113"/>
    </location>
</feature>
<evidence type="ECO:0000256" key="1">
    <source>
        <dbReference type="ARBA" id="ARBA00004162"/>
    </source>
</evidence>
<organism evidence="9 10">
    <name type="scientific">Streptomyces sanyensis</name>
    <dbReference type="NCBI Taxonomy" id="568869"/>
    <lineage>
        <taxon>Bacteria</taxon>
        <taxon>Bacillati</taxon>
        <taxon>Actinomycetota</taxon>
        <taxon>Actinomycetes</taxon>
        <taxon>Kitasatosporales</taxon>
        <taxon>Streptomycetaceae</taxon>
        <taxon>Streptomyces</taxon>
    </lineage>
</organism>
<protein>
    <submittedName>
        <fullName evidence="9">PspC domain-containing protein</fullName>
    </submittedName>
</protein>
<feature type="transmembrane region" description="Helical" evidence="7">
    <location>
        <begin position="283"/>
        <end position="303"/>
    </location>
</feature>
<keyword evidence="10" id="KW-1185">Reference proteome</keyword>
<evidence type="ECO:0000256" key="2">
    <source>
        <dbReference type="ARBA" id="ARBA00022475"/>
    </source>
</evidence>
<evidence type="ECO:0000256" key="5">
    <source>
        <dbReference type="ARBA" id="ARBA00023136"/>
    </source>
</evidence>
<evidence type="ECO:0000256" key="3">
    <source>
        <dbReference type="ARBA" id="ARBA00022692"/>
    </source>
</evidence>
<proteinExistence type="predicted"/>
<feature type="region of interest" description="Disordered" evidence="6">
    <location>
        <begin position="1"/>
        <end position="24"/>
    </location>
</feature>
<keyword evidence="5 7" id="KW-0472">Membrane</keyword>
<sequence>MSQPTAAPPSPPHEQPQPPLRRSRRGKLVAGVCGGLGRHCDVDPVIFRVSIGVLSATGGVGLIFYGFAWLLIPSDDDEDGENEFRRLLSGRVDRACLSALLLALIGCGLLLSMLRNADLLAFAAMLSLATAGLGVWSLRRRAGAPEGAPAAPSAAHTVAEAPPETKAPPSPDGPSWWRDPILKDGTTGPVATGYLWGPADAAALAPEEAAGVRGAAPARQGSRRGIGGPVVLLALLAGAIGTAATWGGPLGTSLQTGLVAALAVLGAGLVVSSVLGRTGAGTVLLTAVTAGLLAGAAALPPGIDTDFREDTWRPSTVAGVRPSYELGSGSATLDLSGVDVPEGDTASTRAEVGLGVLRVVVPADAVVVLRATAGVGGVRLPDDPPDMVRVDPGRTVQETLRPPEGAAAAGTVRLELEVGIGQVEVDRAQP</sequence>
<accession>A0ABP9AQL5</accession>
<feature type="region of interest" description="Disordered" evidence="6">
    <location>
        <begin position="147"/>
        <end position="182"/>
    </location>
</feature>
<gene>
    <name evidence="9" type="ORF">GCM10023329_37040</name>
</gene>
<dbReference type="RefSeq" id="WP_345614516.1">
    <property type="nucleotide sequence ID" value="NZ_BAABJV010000009.1"/>
</dbReference>
<feature type="transmembrane region" description="Helical" evidence="7">
    <location>
        <begin position="258"/>
        <end position="276"/>
    </location>
</feature>
<evidence type="ECO:0000313" key="10">
    <source>
        <dbReference type="Proteomes" id="UP001501147"/>
    </source>
</evidence>
<dbReference type="PANTHER" id="PTHR33885:SF3">
    <property type="entry name" value="PHAGE SHOCK PROTEIN C"/>
    <property type="match status" value="1"/>
</dbReference>
<dbReference type="Proteomes" id="UP001501147">
    <property type="component" value="Unassembled WGS sequence"/>
</dbReference>
<evidence type="ECO:0000256" key="6">
    <source>
        <dbReference type="SAM" id="MobiDB-lite"/>
    </source>
</evidence>
<reference evidence="10" key="1">
    <citation type="journal article" date="2019" name="Int. J. Syst. Evol. Microbiol.">
        <title>The Global Catalogue of Microorganisms (GCM) 10K type strain sequencing project: providing services to taxonomists for standard genome sequencing and annotation.</title>
        <authorList>
            <consortium name="The Broad Institute Genomics Platform"/>
            <consortium name="The Broad Institute Genome Sequencing Center for Infectious Disease"/>
            <person name="Wu L."/>
            <person name="Ma J."/>
        </authorList>
    </citation>
    <scope>NUCLEOTIDE SEQUENCE [LARGE SCALE GENOMIC DNA]</scope>
    <source>
        <strain evidence="10">JCM 18324</strain>
    </source>
</reference>
<name>A0ABP9AQL5_9ACTN</name>